<dbReference type="CDD" id="cd00110">
    <property type="entry name" value="LamG"/>
    <property type="match status" value="2"/>
</dbReference>
<feature type="domain" description="EGF-like" evidence="10">
    <location>
        <begin position="453"/>
        <end position="495"/>
    </location>
</feature>
<comment type="caution">
    <text evidence="5">Lacks conserved residue(s) required for the propagation of feature annotation.</text>
</comment>
<organism evidence="11 12">
    <name type="scientific">Ramazzottius varieornatus</name>
    <name type="common">Water bear</name>
    <name type="synonym">Tardigrade</name>
    <dbReference type="NCBI Taxonomy" id="947166"/>
    <lineage>
        <taxon>Eukaryota</taxon>
        <taxon>Metazoa</taxon>
        <taxon>Ecdysozoa</taxon>
        <taxon>Tardigrada</taxon>
        <taxon>Eutardigrada</taxon>
        <taxon>Parachela</taxon>
        <taxon>Hypsibioidea</taxon>
        <taxon>Ramazzottiidae</taxon>
        <taxon>Ramazzottius</taxon>
    </lineage>
</organism>
<evidence type="ECO:0000256" key="8">
    <source>
        <dbReference type="SAM" id="Phobius"/>
    </source>
</evidence>
<feature type="domain" description="Laminin G" evidence="9">
    <location>
        <begin position="81"/>
        <end position="266"/>
    </location>
</feature>
<feature type="repeat" description="CSPG" evidence="6">
    <location>
        <begin position="504"/>
        <end position="600"/>
    </location>
</feature>
<evidence type="ECO:0000256" key="5">
    <source>
        <dbReference type="PROSITE-ProRule" id="PRU00076"/>
    </source>
</evidence>
<comment type="caution">
    <text evidence="11">The sequence shown here is derived from an EMBL/GenBank/DDBJ whole genome shotgun (WGS) entry which is preliminary data.</text>
</comment>
<name>A0A1D1V909_RAMVA</name>
<dbReference type="PROSITE" id="PS50025">
    <property type="entry name" value="LAM_G_DOMAIN"/>
    <property type="match status" value="2"/>
</dbReference>
<dbReference type="Pfam" id="PF16184">
    <property type="entry name" value="Cadherin_3"/>
    <property type="match status" value="9"/>
</dbReference>
<sequence>MVEEEEVEHQYCWCGCMDEDEKVEPQLPPVQSKVRRKLGEVDQKNGKGWLNGRILLGFLMLWMCLDGGHCQEQWSTASDVTASFYGDSHLWLALQDASSVTELTLNFRTRQRDALLMLAAGDTDYCLLELRNGRLRVRINLGSGESVLQSPRGLRLDDYLWHTVQLSRRNAQATLTVNRQYVSHLIIPGVFYQLNIIHGLYLGGLGQFRDLFLGNFMQFRGCMRNVKFNTQEANRVRNWDIMRTVSNNQTHGTHSDFVLQHIRWDCDEEFSAKNHEAISFLRSDSFATFNTLPIRQNGSVAFEFKTIAADALILYNGGSPSQPDYLAVDIVQGRLRFQVDKGNGAMLLQSEAKVNDGSWHNVSCQVSTAHLQLIVDGRVNTLSPRSSLQRYLDLDGSLYVGGMDARYGTRSLRTHNLYDRAFSGCLRDLRVNEIDLGFENMVVSNGLAAQCLWDYPCQTRQPCLPSAACYQIGLDGFRCDCATAAGRNQSGSKCEKDRQDMINWAQVLHYSNFSLQEGAQHTINQGNIRVIWNYQDESIRHSQIVFHVQRPARHGRLEVNLEPRLAEVNTFTYLDVMSDRVLYIHDGSERPLDHLELSIHIPTNMGNLSRTIPLTITVLPENDLPKLLFPNGPQMEIVPGTARTLSADVMRAIDPDSSNTALRFTLLQPLKVSQLRYSSIMGDYHLPNTSDSEASSDPTSLGSPSLAITEFTQADIDAGLVEVFFNGSLTEQDLAVFSVSDGINTSKEKSTLSIIPLKLSIHAVTNKGLSVPINSSSLITQNNLSFATNAIHQNLTIVYAMIQPPAFGRLERLYNNTHWTTTKSFTQDDINTLAVRYVHLSDFPSRDAFRVRLSALPGSVDQSISAVVQIRFMQNKLKTVHLEPLTFTTARAPLTKEVLLHEQEPMPTSPENIVYVIKRLPIYGLLQKNNLPFQLNERFSQADVNAGSLTYSLTSLAPNRDIPQRDHVLLDVDQSSSENINPIPQPARSIRLVFKYDPAGSSPWKLHDFELNLNESGSAVLSINTLSIEHNGLIDRTCSFSLASYPEHGMLQTRDQRNVSDFTVQDLEQRSVFYRHDGSESQLDVINLIARCRPAGAGQVVSLQVPLLVNIQLSNNHRPTATRLGPLFLIQNSTRLLTTDDIMLDDEDVLSSPKESLQFVHRGLQNADLLHLSDRQMPIFRCSQSDIMQKHILVRHKGPLHGESTVYLQDGEGIFSTEKMTIQAEALQLSAKETLMMPRTVDTKVVLKLEDLEFRTNADLRWNTVALTVQKGPKYGSAVIQQSVLKDRPVVVYRLSKKNAALAENLIDSFVVQFDLNNSTVFTLVNMVPLLPIRVSENSEAVLVKEHSSAVITSASLSVTHPLFDANHLVYSILQAPNYGFLSLASSGVPAQSFSQADIDRGKVQYVQEKASSTFRDHVVLQAHAPVESVSNATMPLTMLILPYSPPQVTKPEPYRAKEGGLIKMKFSDLLQDIPNADHLPLRVQMKAKPTHGKAYVDKEGALLYTHDGSETLNDTFTIVVQLDKLELSWNKDIDVLIQPINDRPPQLFLKKALDVWQGQRTLLSSEQFEALDEDSDADLPSMVYYVQNNSQAMIVVDGQPATSFSTQDVENRRVGCDTSMYGANTSSLVLSAGDGKHQSEPLTIPVRVVTLQLVISRNESIEVARSSSLIITPDELDISAKKVLLKDNRELEPMLFKSADLHYDILQQPQYGFIGLLDGTDGSSGQGVPRRTDTFTQKDLQEGRVAYVQSSASLPADHTHPNTDRFYFSVRLTKPQPARLDKLMFEIKIRASSDSSIRSSSLIVPSGSSVLLKRLHLDATRFMPRGEWKKIQYTVVNTPKLGTLNLDSSNILKAGSTFTQTDINKHRLNYQHFGKDGQTTRDTIVLDLSMPQRKPVRLTVNITIATSDTHLKVTAQDADVVSGDNLTLSQDVLRTNQDSNPGLALRYRLFKDVRGGQFLLRGSATREFSQRDIISKAVMFCHDGVTDDPRTIAVQLETLLPRDTNASSAVSELLLLNIHVIPFYFRLDNQANMSLLQGTFEMALNTSVISIGSNADKSRISYQVLKEPRYGHLRSANTSRPVPLKTFTQTDVDKSRIFYQQTALDQWEDSFMLQISLKKGPNFITLPNKTLHVTVVPLAKMEPITVAASHAIPLSLSMLDASALKTHTGQEPTYRILSGPLFGSLMWANQTDSSQPANKSFTTEKVTWFRHDDIVHKRILYKSPMDLRLSAPGGDIHDSIVFLLTAGPEVQTARGTIQIKVKQLFQTPTKIATNDTALIAGIVISVVIAAATVFAFLVVKCRKKELQRQKRASIAQHAHLSPLFGAKGQAIDSPDSDGFKSQQNGRKRMPPATVPSCKVIPIRRAGKNFRAAETELHPLDAYREDLYGTAAHSNGFLLPQTDTRTPVLSKNQYWV</sequence>
<feature type="repeat" description="CSPG" evidence="6">
    <location>
        <begin position="1794"/>
        <end position="1890"/>
    </location>
</feature>
<dbReference type="GO" id="GO:0009653">
    <property type="term" value="P:anatomical structure morphogenesis"/>
    <property type="evidence" value="ECO:0007669"/>
    <property type="project" value="TreeGrafter"/>
</dbReference>
<dbReference type="PROSITE" id="PS51854">
    <property type="entry name" value="CSPG"/>
    <property type="match status" value="6"/>
</dbReference>
<feature type="domain" description="Laminin G" evidence="9">
    <location>
        <begin position="276"/>
        <end position="451"/>
    </location>
</feature>
<dbReference type="InterPro" id="IPR039005">
    <property type="entry name" value="CSPG_rpt"/>
</dbReference>
<evidence type="ECO:0008006" key="13">
    <source>
        <dbReference type="Google" id="ProtNLM"/>
    </source>
</evidence>
<evidence type="ECO:0000256" key="1">
    <source>
        <dbReference type="ARBA" id="ARBA00022729"/>
    </source>
</evidence>
<keyword evidence="3" id="KW-1015">Disulfide bond</keyword>
<feature type="transmembrane region" description="Helical" evidence="8">
    <location>
        <begin position="2278"/>
        <end position="2300"/>
    </location>
</feature>
<feature type="repeat" description="CSPG" evidence="6">
    <location>
        <begin position="1002"/>
        <end position="1091"/>
    </location>
</feature>
<dbReference type="PROSITE" id="PS50026">
    <property type="entry name" value="EGF_3"/>
    <property type="match status" value="1"/>
</dbReference>
<keyword evidence="1" id="KW-0732">Signal</keyword>
<keyword evidence="2" id="KW-0677">Repeat</keyword>
<feature type="repeat" description="CSPG" evidence="6">
    <location>
        <begin position="1653"/>
        <end position="1772"/>
    </location>
</feature>
<dbReference type="SMART" id="SM00282">
    <property type="entry name" value="LamG"/>
    <property type="match status" value="2"/>
</dbReference>
<dbReference type="InterPro" id="IPR013320">
    <property type="entry name" value="ConA-like_dom_sf"/>
</dbReference>
<dbReference type="InterPro" id="IPR000742">
    <property type="entry name" value="EGF"/>
</dbReference>
<reference evidence="11 12" key="1">
    <citation type="journal article" date="2016" name="Nat. Commun.">
        <title>Extremotolerant tardigrade genome and improved radiotolerance of human cultured cells by tardigrade-unique protein.</title>
        <authorList>
            <person name="Hashimoto T."/>
            <person name="Horikawa D.D."/>
            <person name="Saito Y."/>
            <person name="Kuwahara H."/>
            <person name="Kozuka-Hata H."/>
            <person name="Shin-I T."/>
            <person name="Minakuchi Y."/>
            <person name="Ohishi K."/>
            <person name="Motoyama A."/>
            <person name="Aizu T."/>
            <person name="Enomoto A."/>
            <person name="Kondo K."/>
            <person name="Tanaka S."/>
            <person name="Hara Y."/>
            <person name="Koshikawa S."/>
            <person name="Sagara H."/>
            <person name="Miura T."/>
            <person name="Yokobori S."/>
            <person name="Miyagawa K."/>
            <person name="Suzuki Y."/>
            <person name="Kubo T."/>
            <person name="Oyama M."/>
            <person name="Kohara Y."/>
            <person name="Fujiyama A."/>
            <person name="Arakawa K."/>
            <person name="Katayama T."/>
            <person name="Toyoda A."/>
            <person name="Kunieda T."/>
        </authorList>
    </citation>
    <scope>NUCLEOTIDE SEQUENCE [LARGE SCALE GENOMIC DNA]</scope>
    <source>
        <strain evidence="11 12">YOKOZUNA-1</strain>
    </source>
</reference>
<gene>
    <name evidence="11" type="primary">RvY_08697-1</name>
    <name evidence="11" type="synonym">RvY_08697.1</name>
    <name evidence="11" type="ORF">RvY_08697</name>
</gene>
<evidence type="ECO:0000256" key="3">
    <source>
        <dbReference type="ARBA" id="ARBA00023157"/>
    </source>
</evidence>
<evidence type="ECO:0000313" key="12">
    <source>
        <dbReference type="Proteomes" id="UP000186922"/>
    </source>
</evidence>
<keyword evidence="5" id="KW-0245">EGF-like domain</keyword>
<dbReference type="OrthoDB" id="9026019at2759"/>
<evidence type="ECO:0000259" key="10">
    <source>
        <dbReference type="PROSITE" id="PS50026"/>
    </source>
</evidence>
<dbReference type="PANTHER" id="PTHR45739:SF12">
    <property type="entry name" value="CHONDROITIN SULFATE PROTEOGLYCAN 4-LIKE ISOFORM X2"/>
    <property type="match status" value="1"/>
</dbReference>
<evidence type="ECO:0000256" key="7">
    <source>
        <dbReference type="SAM" id="MobiDB-lite"/>
    </source>
</evidence>
<dbReference type="Pfam" id="PF02210">
    <property type="entry name" value="Laminin_G_2"/>
    <property type="match status" value="2"/>
</dbReference>
<evidence type="ECO:0000259" key="9">
    <source>
        <dbReference type="PROSITE" id="PS50025"/>
    </source>
</evidence>
<evidence type="ECO:0000256" key="2">
    <source>
        <dbReference type="ARBA" id="ARBA00022737"/>
    </source>
</evidence>
<feature type="repeat" description="CSPG" evidence="6">
    <location>
        <begin position="760"/>
        <end position="854"/>
    </location>
</feature>
<accession>A0A1D1V909</accession>
<dbReference type="InterPro" id="IPR051561">
    <property type="entry name" value="FRAS1_ECM"/>
</dbReference>
<evidence type="ECO:0000256" key="4">
    <source>
        <dbReference type="ARBA" id="ARBA00023180"/>
    </source>
</evidence>
<evidence type="ECO:0000313" key="11">
    <source>
        <dbReference type="EMBL" id="GAU97390.1"/>
    </source>
</evidence>
<dbReference type="STRING" id="947166.A0A1D1V909"/>
<dbReference type="SUPFAM" id="SSF49899">
    <property type="entry name" value="Concanavalin A-like lectins/glucanases"/>
    <property type="match status" value="2"/>
</dbReference>
<feature type="repeat" description="CSPG" evidence="6">
    <location>
        <begin position="1332"/>
        <end position="1424"/>
    </location>
</feature>
<protein>
    <recommendedName>
        <fullName evidence="13">Laminin G domain-containing protein</fullName>
    </recommendedName>
</protein>
<dbReference type="EMBL" id="BDGG01000004">
    <property type="protein sequence ID" value="GAU97390.1"/>
    <property type="molecule type" value="Genomic_DNA"/>
</dbReference>
<keyword evidence="4" id="KW-0325">Glycoprotein</keyword>
<keyword evidence="8" id="KW-0472">Membrane</keyword>
<feature type="region of interest" description="Disordered" evidence="7">
    <location>
        <begin position="2333"/>
        <end position="2355"/>
    </location>
</feature>
<keyword evidence="12" id="KW-1185">Reference proteome</keyword>
<dbReference type="PANTHER" id="PTHR45739">
    <property type="entry name" value="MATRIX PROTEIN, PUTATIVE-RELATED"/>
    <property type="match status" value="1"/>
</dbReference>
<dbReference type="InterPro" id="IPR001791">
    <property type="entry name" value="Laminin_G"/>
</dbReference>
<dbReference type="Proteomes" id="UP000186922">
    <property type="component" value="Unassembled WGS sequence"/>
</dbReference>
<keyword evidence="8" id="KW-1133">Transmembrane helix</keyword>
<dbReference type="Gene3D" id="2.60.120.200">
    <property type="match status" value="2"/>
</dbReference>
<keyword evidence="8" id="KW-0812">Transmembrane</keyword>
<proteinExistence type="predicted"/>
<evidence type="ECO:0000256" key="6">
    <source>
        <dbReference type="PROSITE-ProRule" id="PRU01201"/>
    </source>
</evidence>